<accession>A0A9P8P698</accession>
<gene>
    <name evidence="2" type="ORF">OGAPHI_003628</name>
</gene>
<protein>
    <submittedName>
        <fullName evidence="2">Uncharacterized protein</fullName>
    </submittedName>
</protein>
<evidence type="ECO:0000256" key="1">
    <source>
        <dbReference type="SAM" id="SignalP"/>
    </source>
</evidence>
<reference evidence="2" key="1">
    <citation type="journal article" date="2021" name="Open Biol.">
        <title>Shared evolutionary footprints suggest mitochondrial oxidative damage underlies multiple complex I losses in fungi.</title>
        <authorList>
            <person name="Schikora-Tamarit M.A."/>
            <person name="Marcet-Houben M."/>
            <person name="Nosek J."/>
            <person name="Gabaldon T."/>
        </authorList>
    </citation>
    <scope>NUCLEOTIDE SEQUENCE</scope>
    <source>
        <strain evidence="2">CBS6075</strain>
    </source>
</reference>
<dbReference type="RefSeq" id="XP_046060648.1">
    <property type="nucleotide sequence ID" value="XM_046204623.1"/>
</dbReference>
<keyword evidence="3" id="KW-1185">Reference proteome</keyword>
<evidence type="ECO:0000313" key="2">
    <source>
        <dbReference type="EMBL" id="KAH3665444.1"/>
    </source>
</evidence>
<name>A0A9P8P698_9ASCO</name>
<sequence length="213" mass="22845">MNAGLKLGLLAVGLCGGGVGLSLEEPSLSTCTSFESLDFPETSALDLLTVVFVRILKNASRGVALASSSIWYVQIHDIVNLDQHLTTPHLLNTVMRAPEGDITTWVTGKNRPLTGSCVGAGSGLLIGDHTSTLWSIPTDTMNGQADVATRTTSKKWPWFNSFELNDLCCWSEDSSVTSSIPADMLIPSLSKEYLSTRGALDATNSKQLKNSRK</sequence>
<dbReference type="AlphaFoldDB" id="A0A9P8P698"/>
<dbReference type="Proteomes" id="UP000769157">
    <property type="component" value="Unassembled WGS sequence"/>
</dbReference>
<dbReference type="GeneID" id="70235593"/>
<keyword evidence="1" id="KW-0732">Signal</keyword>
<feature type="signal peptide" evidence="1">
    <location>
        <begin position="1"/>
        <end position="20"/>
    </location>
</feature>
<dbReference type="EMBL" id="JAEUBE010000295">
    <property type="protein sequence ID" value="KAH3665444.1"/>
    <property type="molecule type" value="Genomic_DNA"/>
</dbReference>
<reference evidence="2" key="2">
    <citation type="submission" date="2021-01" db="EMBL/GenBank/DDBJ databases">
        <authorList>
            <person name="Schikora-Tamarit M.A."/>
        </authorList>
    </citation>
    <scope>NUCLEOTIDE SEQUENCE</scope>
    <source>
        <strain evidence="2">CBS6075</strain>
    </source>
</reference>
<organism evidence="2 3">
    <name type="scientific">Ogataea philodendri</name>
    <dbReference type="NCBI Taxonomy" id="1378263"/>
    <lineage>
        <taxon>Eukaryota</taxon>
        <taxon>Fungi</taxon>
        <taxon>Dikarya</taxon>
        <taxon>Ascomycota</taxon>
        <taxon>Saccharomycotina</taxon>
        <taxon>Pichiomycetes</taxon>
        <taxon>Pichiales</taxon>
        <taxon>Pichiaceae</taxon>
        <taxon>Ogataea</taxon>
    </lineage>
</organism>
<feature type="chain" id="PRO_5040368217" evidence="1">
    <location>
        <begin position="21"/>
        <end position="213"/>
    </location>
</feature>
<proteinExistence type="predicted"/>
<comment type="caution">
    <text evidence="2">The sequence shown here is derived from an EMBL/GenBank/DDBJ whole genome shotgun (WGS) entry which is preliminary data.</text>
</comment>
<evidence type="ECO:0000313" key="3">
    <source>
        <dbReference type="Proteomes" id="UP000769157"/>
    </source>
</evidence>